<protein>
    <submittedName>
        <fullName evidence="2">DUF2207 domain-containing protein</fullName>
    </submittedName>
</protein>
<keyword evidence="1" id="KW-0812">Transmembrane</keyword>
<dbReference type="AlphaFoldDB" id="A0A4U0SQ04"/>
<keyword evidence="3" id="KW-1185">Reference proteome</keyword>
<organism evidence="2 3">
    <name type="scientific">Actinacidiphila oryziradicis</name>
    <dbReference type="NCBI Taxonomy" id="2571141"/>
    <lineage>
        <taxon>Bacteria</taxon>
        <taxon>Bacillati</taxon>
        <taxon>Actinomycetota</taxon>
        <taxon>Actinomycetes</taxon>
        <taxon>Kitasatosporales</taxon>
        <taxon>Streptomycetaceae</taxon>
        <taxon>Actinacidiphila</taxon>
    </lineage>
</organism>
<evidence type="ECO:0000256" key="1">
    <source>
        <dbReference type="SAM" id="Phobius"/>
    </source>
</evidence>
<keyword evidence="1" id="KW-0472">Membrane</keyword>
<gene>
    <name evidence="2" type="ORF">FCI23_07655</name>
</gene>
<reference evidence="2 3" key="1">
    <citation type="submission" date="2019-04" db="EMBL/GenBank/DDBJ databases">
        <title>Streptomyces oryziradicis sp. nov., a novel actinomycete isolated from rhizosphere soil of rice (Oryza sativa L.).</title>
        <authorList>
            <person name="Li C."/>
        </authorList>
    </citation>
    <scope>NUCLEOTIDE SEQUENCE [LARGE SCALE GENOMIC DNA]</scope>
    <source>
        <strain evidence="2 3">NEAU-C40</strain>
    </source>
</reference>
<dbReference type="Proteomes" id="UP000305778">
    <property type="component" value="Unassembled WGS sequence"/>
</dbReference>
<comment type="caution">
    <text evidence="2">The sequence shown here is derived from an EMBL/GenBank/DDBJ whole genome shotgun (WGS) entry which is preliminary data.</text>
</comment>
<accession>A0A4U0SQ04</accession>
<keyword evidence="1" id="KW-1133">Transmembrane helix</keyword>
<name>A0A4U0SQ04_9ACTN</name>
<evidence type="ECO:0000313" key="3">
    <source>
        <dbReference type="Proteomes" id="UP000305778"/>
    </source>
</evidence>
<proteinExistence type="predicted"/>
<evidence type="ECO:0000313" key="2">
    <source>
        <dbReference type="EMBL" id="TKA12160.1"/>
    </source>
</evidence>
<sequence>MTLFLFLVIVAIALGIIGAVVHGLAYLLAIAVVVFVADLLFISMRWSRRTKRRPLR</sequence>
<dbReference type="EMBL" id="SUMC01000005">
    <property type="protein sequence ID" value="TKA12160.1"/>
    <property type="molecule type" value="Genomic_DNA"/>
</dbReference>
<feature type="transmembrane region" description="Helical" evidence="1">
    <location>
        <begin position="28"/>
        <end position="46"/>
    </location>
</feature>
<dbReference type="RefSeq" id="WP_136722692.1">
    <property type="nucleotide sequence ID" value="NZ_SUMC01000005.1"/>
</dbReference>